<keyword evidence="1" id="KW-0472">Membrane</keyword>
<dbReference type="Proteomes" id="UP001054252">
    <property type="component" value="Unassembled WGS sequence"/>
</dbReference>
<dbReference type="EMBL" id="BPVZ01000201">
    <property type="protein sequence ID" value="GKV46061.1"/>
    <property type="molecule type" value="Genomic_DNA"/>
</dbReference>
<gene>
    <name evidence="2" type="ORF">SLEP1_g53074</name>
</gene>
<sequence length="161" mass="18741">MEDTRYSAIVPQIVKIVKMVVKFHPLLIITSLMCRIIFLQDWIEEKVSNKWKALKVYYESTMRALLAPITEKMKNLSEALQMHLNQEAEKGQPKAKLIGKIALLFATFLLLDTEVSSKYDKRGIKVLLLLIIGLKLLRLSKRWSQLEILQRPITDLYKYHG</sequence>
<evidence type="ECO:0000313" key="3">
    <source>
        <dbReference type="Proteomes" id="UP001054252"/>
    </source>
</evidence>
<comment type="caution">
    <text evidence="2">The sequence shown here is derived from an EMBL/GenBank/DDBJ whole genome shotgun (WGS) entry which is preliminary data.</text>
</comment>
<accession>A0AAV5MB19</accession>
<feature type="transmembrane region" description="Helical" evidence="1">
    <location>
        <begin position="23"/>
        <end position="43"/>
    </location>
</feature>
<keyword evidence="1" id="KW-0812">Transmembrane</keyword>
<organism evidence="2 3">
    <name type="scientific">Rubroshorea leprosula</name>
    <dbReference type="NCBI Taxonomy" id="152421"/>
    <lineage>
        <taxon>Eukaryota</taxon>
        <taxon>Viridiplantae</taxon>
        <taxon>Streptophyta</taxon>
        <taxon>Embryophyta</taxon>
        <taxon>Tracheophyta</taxon>
        <taxon>Spermatophyta</taxon>
        <taxon>Magnoliopsida</taxon>
        <taxon>eudicotyledons</taxon>
        <taxon>Gunneridae</taxon>
        <taxon>Pentapetalae</taxon>
        <taxon>rosids</taxon>
        <taxon>malvids</taxon>
        <taxon>Malvales</taxon>
        <taxon>Dipterocarpaceae</taxon>
        <taxon>Rubroshorea</taxon>
    </lineage>
</organism>
<keyword evidence="1" id="KW-1133">Transmembrane helix</keyword>
<proteinExistence type="predicted"/>
<protein>
    <submittedName>
        <fullName evidence="2">Uncharacterized protein</fullName>
    </submittedName>
</protein>
<dbReference type="AlphaFoldDB" id="A0AAV5MB19"/>
<evidence type="ECO:0000256" key="1">
    <source>
        <dbReference type="SAM" id="Phobius"/>
    </source>
</evidence>
<keyword evidence="3" id="KW-1185">Reference proteome</keyword>
<evidence type="ECO:0000313" key="2">
    <source>
        <dbReference type="EMBL" id="GKV46061.1"/>
    </source>
</evidence>
<name>A0AAV5MB19_9ROSI</name>
<reference evidence="2 3" key="1">
    <citation type="journal article" date="2021" name="Commun. Biol.">
        <title>The genome of Shorea leprosula (Dipterocarpaceae) highlights the ecological relevance of drought in aseasonal tropical rainforests.</title>
        <authorList>
            <person name="Ng K.K.S."/>
            <person name="Kobayashi M.J."/>
            <person name="Fawcett J.A."/>
            <person name="Hatakeyama M."/>
            <person name="Paape T."/>
            <person name="Ng C.H."/>
            <person name="Ang C.C."/>
            <person name="Tnah L.H."/>
            <person name="Lee C.T."/>
            <person name="Nishiyama T."/>
            <person name="Sese J."/>
            <person name="O'Brien M.J."/>
            <person name="Copetti D."/>
            <person name="Mohd Noor M.I."/>
            <person name="Ong R.C."/>
            <person name="Putra M."/>
            <person name="Sireger I.Z."/>
            <person name="Indrioko S."/>
            <person name="Kosugi Y."/>
            <person name="Izuno A."/>
            <person name="Isagi Y."/>
            <person name="Lee S.L."/>
            <person name="Shimizu K.K."/>
        </authorList>
    </citation>
    <scope>NUCLEOTIDE SEQUENCE [LARGE SCALE GENOMIC DNA]</scope>
    <source>
        <strain evidence="2">214</strain>
    </source>
</reference>